<reference evidence="1 2" key="1">
    <citation type="journal article" date="2019" name="Sci. Rep.">
        <title>Orb-weaving spider Araneus ventricosus genome elucidates the spidroin gene catalogue.</title>
        <authorList>
            <person name="Kono N."/>
            <person name="Nakamura H."/>
            <person name="Ohtoshi R."/>
            <person name="Moran D.A.P."/>
            <person name="Shinohara A."/>
            <person name="Yoshida Y."/>
            <person name="Fujiwara M."/>
            <person name="Mori M."/>
            <person name="Tomita M."/>
            <person name="Arakawa K."/>
        </authorList>
    </citation>
    <scope>NUCLEOTIDE SEQUENCE [LARGE SCALE GENOMIC DNA]</scope>
</reference>
<evidence type="ECO:0008006" key="3">
    <source>
        <dbReference type="Google" id="ProtNLM"/>
    </source>
</evidence>
<name>A0A4Y2D4H4_ARAVE</name>
<dbReference type="GO" id="GO:0003676">
    <property type="term" value="F:nucleic acid binding"/>
    <property type="evidence" value="ECO:0007669"/>
    <property type="project" value="InterPro"/>
</dbReference>
<keyword evidence="2" id="KW-1185">Reference proteome</keyword>
<dbReference type="Proteomes" id="UP000499080">
    <property type="component" value="Unassembled WGS sequence"/>
</dbReference>
<protein>
    <recommendedName>
        <fullName evidence="3">Tc1-like transposase DDE domain-containing protein</fullName>
    </recommendedName>
</protein>
<organism evidence="1 2">
    <name type="scientific">Araneus ventricosus</name>
    <name type="common">Orbweaver spider</name>
    <name type="synonym">Epeira ventricosa</name>
    <dbReference type="NCBI Taxonomy" id="182803"/>
    <lineage>
        <taxon>Eukaryota</taxon>
        <taxon>Metazoa</taxon>
        <taxon>Ecdysozoa</taxon>
        <taxon>Arthropoda</taxon>
        <taxon>Chelicerata</taxon>
        <taxon>Arachnida</taxon>
        <taxon>Araneae</taxon>
        <taxon>Araneomorphae</taxon>
        <taxon>Entelegynae</taxon>
        <taxon>Araneoidea</taxon>
        <taxon>Araneidae</taxon>
        <taxon>Araneus</taxon>
    </lineage>
</organism>
<dbReference type="Gene3D" id="3.30.420.10">
    <property type="entry name" value="Ribonuclease H-like superfamily/Ribonuclease H"/>
    <property type="match status" value="1"/>
</dbReference>
<dbReference type="AlphaFoldDB" id="A0A4Y2D4H4"/>
<proteinExistence type="predicted"/>
<dbReference type="EMBL" id="BGPR01000291">
    <property type="protein sequence ID" value="GBM10884.1"/>
    <property type="molecule type" value="Genomic_DNA"/>
</dbReference>
<comment type="caution">
    <text evidence="1">The sequence shown here is derived from an EMBL/GenBank/DDBJ whole genome shotgun (WGS) entry which is preliminary data.</text>
</comment>
<sequence>MEDGIATCSPREQTNLSWVATKLFQRILKATGLPIQNINITSIVSDILRRPRRWKQVDDNAKIHRALIIQNWFREHDDSSCHMNCPPQSPDLNLIEVSGLYWNTGYVVVRFFHRQFSVPVTNCCKYG</sequence>
<evidence type="ECO:0000313" key="2">
    <source>
        <dbReference type="Proteomes" id="UP000499080"/>
    </source>
</evidence>
<dbReference type="OrthoDB" id="8928061at2759"/>
<accession>A0A4Y2D4H4</accession>
<dbReference type="InterPro" id="IPR036397">
    <property type="entry name" value="RNaseH_sf"/>
</dbReference>
<gene>
    <name evidence="1" type="ORF">AVEN_42138_1</name>
</gene>
<evidence type="ECO:0000313" key="1">
    <source>
        <dbReference type="EMBL" id="GBM10884.1"/>
    </source>
</evidence>